<gene>
    <name evidence="1" type="ORF">MM415B00562_0007</name>
</gene>
<accession>A0A6M3J2A5</accession>
<reference evidence="1" key="1">
    <citation type="submission" date="2020-03" db="EMBL/GenBank/DDBJ databases">
        <title>The deep terrestrial virosphere.</title>
        <authorList>
            <person name="Holmfeldt K."/>
            <person name="Nilsson E."/>
            <person name="Simone D."/>
            <person name="Lopez-Fernandez M."/>
            <person name="Wu X."/>
            <person name="de Brujin I."/>
            <person name="Lundin D."/>
            <person name="Andersson A."/>
            <person name="Bertilsson S."/>
            <person name="Dopson M."/>
        </authorList>
    </citation>
    <scope>NUCLEOTIDE SEQUENCE</scope>
    <source>
        <strain evidence="1">MM415B00562</strain>
    </source>
</reference>
<sequence>MQKIPQEEYDKTWGQFRLQLNGVMEVFNLYGLGIHITQAIEEITALAEVACMRVRGKDIPLTLENAKTIRQKSKGRKKS</sequence>
<organism evidence="1">
    <name type="scientific">viral metagenome</name>
    <dbReference type="NCBI Taxonomy" id="1070528"/>
    <lineage>
        <taxon>unclassified sequences</taxon>
        <taxon>metagenomes</taxon>
        <taxon>organismal metagenomes</taxon>
    </lineage>
</organism>
<dbReference type="AlphaFoldDB" id="A0A6M3J2A5"/>
<dbReference type="EMBL" id="MT141510">
    <property type="protein sequence ID" value="QJA63973.1"/>
    <property type="molecule type" value="Genomic_DNA"/>
</dbReference>
<evidence type="ECO:0000313" key="1">
    <source>
        <dbReference type="EMBL" id="QJA63973.1"/>
    </source>
</evidence>
<name>A0A6M3J2A5_9ZZZZ</name>
<proteinExistence type="predicted"/>
<protein>
    <submittedName>
        <fullName evidence="1">Uncharacterized protein</fullName>
    </submittedName>
</protein>